<evidence type="ECO:0000256" key="1">
    <source>
        <dbReference type="SAM" id="MobiDB-lite"/>
    </source>
</evidence>
<dbReference type="OrthoDB" id="3364052at2759"/>
<feature type="region of interest" description="Disordered" evidence="1">
    <location>
        <begin position="71"/>
        <end position="158"/>
    </location>
</feature>
<dbReference type="AlphaFoldDB" id="A0A1M8A6S6"/>
<dbReference type="VEuPathDB" id="FungiDB:MSYG_2410"/>
<accession>A0A1M8A6S6</accession>
<sequence>MGVAESPGMSRHVSSNSLSYLDAKKASSLRKRSDIREEEVAQLLAEGRAHIRSREAPPQEQHLHPDMMISRHYNSPTKASSQFLQTPLGKSKTRHNREATTGNSSPLSADWGEEYLHTSTKNTPNMNSYKNTISSPQLSNMVRSRKMDESLPRGRHTYLPRSLSHTRNLSNALKQCKAKYTLHPADDSTSELLIQQLESAAELADMLNQGLRANLEYPTSMHSQNAESSLNADLHTLLHYSDEQVRHLTEALLALMQEHRAKSYEQDVSCTPRQASRQRSADSSFYTSFSPATGPRHQHSFSYAAQHTPELRGSSRQKVGFPRQEP</sequence>
<feature type="region of interest" description="Disordered" evidence="1">
    <location>
        <begin position="1"/>
        <end position="34"/>
    </location>
</feature>
<evidence type="ECO:0000313" key="3">
    <source>
        <dbReference type="Proteomes" id="UP000186303"/>
    </source>
</evidence>
<dbReference type="EMBL" id="LT671823">
    <property type="protein sequence ID" value="SHO78068.1"/>
    <property type="molecule type" value="Genomic_DNA"/>
</dbReference>
<feature type="compositionally biased region" description="Polar residues" evidence="1">
    <location>
        <begin position="72"/>
        <end position="85"/>
    </location>
</feature>
<dbReference type="Proteomes" id="UP000186303">
    <property type="component" value="Chromosome 3"/>
</dbReference>
<organism evidence="2 3">
    <name type="scientific">Malassezia sympodialis (strain ATCC 42132)</name>
    <name type="common">Atopic eczema-associated yeast</name>
    <dbReference type="NCBI Taxonomy" id="1230383"/>
    <lineage>
        <taxon>Eukaryota</taxon>
        <taxon>Fungi</taxon>
        <taxon>Dikarya</taxon>
        <taxon>Basidiomycota</taxon>
        <taxon>Ustilaginomycotina</taxon>
        <taxon>Malasseziomycetes</taxon>
        <taxon>Malasseziales</taxon>
        <taxon>Malasseziaceae</taxon>
        <taxon>Malassezia</taxon>
    </lineage>
</organism>
<feature type="region of interest" description="Disordered" evidence="1">
    <location>
        <begin position="264"/>
        <end position="326"/>
    </location>
</feature>
<feature type="compositionally biased region" description="Low complexity" evidence="1">
    <location>
        <begin position="273"/>
        <end position="284"/>
    </location>
</feature>
<keyword evidence="3" id="KW-1185">Reference proteome</keyword>
<gene>
    <name evidence="2" type="ORF">MSYG_2410</name>
</gene>
<protein>
    <submittedName>
        <fullName evidence="2">Uncharacterized protein</fullName>
    </submittedName>
</protein>
<proteinExistence type="predicted"/>
<evidence type="ECO:0000313" key="2">
    <source>
        <dbReference type="EMBL" id="SHO78068.1"/>
    </source>
</evidence>
<name>A0A1M8A6S6_MALS4</name>
<feature type="compositionally biased region" description="Polar residues" evidence="1">
    <location>
        <begin position="117"/>
        <end position="142"/>
    </location>
</feature>
<reference evidence="3" key="1">
    <citation type="journal article" date="2017" name="Nucleic Acids Res.">
        <title>Proteogenomics produces comprehensive and highly accurate protein-coding gene annotation in a complete genome assembly of Malassezia sympodialis.</title>
        <authorList>
            <person name="Zhu Y."/>
            <person name="Engstroem P.G."/>
            <person name="Tellgren-Roth C."/>
            <person name="Baudo C.D."/>
            <person name="Kennell J.C."/>
            <person name="Sun S."/>
            <person name="Billmyre R.B."/>
            <person name="Schroeder M.S."/>
            <person name="Andersson A."/>
            <person name="Holm T."/>
            <person name="Sigurgeirsson B."/>
            <person name="Wu G."/>
            <person name="Sankaranarayanan S.R."/>
            <person name="Siddharthan R."/>
            <person name="Sanyal K."/>
            <person name="Lundeberg J."/>
            <person name="Nystedt B."/>
            <person name="Boekhout T."/>
            <person name="Dawson T.L. Jr."/>
            <person name="Heitman J."/>
            <person name="Scheynius A."/>
            <person name="Lehtioe J."/>
        </authorList>
    </citation>
    <scope>NUCLEOTIDE SEQUENCE [LARGE SCALE GENOMIC DNA]</scope>
    <source>
        <strain evidence="3">ATCC 42132</strain>
    </source>
</reference>